<protein>
    <submittedName>
        <fullName evidence="1">Uncharacterized protein</fullName>
    </submittedName>
</protein>
<evidence type="ECO:0000313" key="1">
    <source>
        <dbReference type="EMBL" id="SVB42270.1"/>
    </source>
</evidence>
<dbReference type="AlphaFoldDB" id="A0A382DV16"/>
<gene>
    <name evidence="1" type="ORF">METZ01_LOCUS195124</name>
</gene>
<feature type="non-terminal residue" evidence="1">
    <location>
        <position position="101"/>
    </location>
</feature>
<organism evidence="1">
    <name type="scientific">marine metagenome</name>
    <dbReference type="NCBI Taxonomy" id="408172"/>
    <lineage>
        <taxon>unclassified sequences</taxon>
        <taxon>metagenomes</taxon>
        <taxon>ecological metagenomes</taxon>
    </lineage>
</organism>
<accession>A0A382DV16</accession>
<name>A0A382DV16_9ZZZZ</name>
<reference evidence="1" key="1">
    <citation type="submission" date="2018-05" db="EMBL/GenBank/DDBJ databases">
        <authorList>
            <person name="Lanie J.A."/>
            <person name="Ng W.-L."/>
            <person name="Kazmierczak K.M."/>
            <person name="Andrzejewski T.M."/>
            <person name="Davidsen T.M."/>
            <person name="Wayne K.J."/>
            <person name="Tettelin H."/>
            <person name="Glass J.I."/>
            <person name="Rusch D."/>
            <person name="Podicherti R."/>
            <person name="Tsui H.-C.T."/>
            <person name="Winkler M.E."/>
        </authorList>
    </citation>
    <scope>NUCLEOTIDE SEQUENCE</scope>
</reference>
<sequence>MKIFNFLIFASLIFVIISKSFAGSCPDGSEPIKSVSADGTYYVYNCGGGNEQTSSSTANSKAKAVAGIDIENDPNIDFFKPPQKPYPTGKLYWFGRMWQMA</sequence>
<proteinExistence type="predicted"/>
<dbReference type="EMBL" id="UINC01041254">
    <property type="protein sequence ID" value="SVB42270.1"/>
    <property type="molecule type" value="Genomic_DNA"/>
</dbReference>